<dbReference type="EMBL" id="BALG01000067">
    <property type="protein sequence ID" value="GAC42046.1"/>
    <property type="molecule type" value="Genomic_DNA"/>
</dbReference>
<evidence type="ECO:0000313" key="2">
    <source>
        <dbReference type="Proteomes" id="UP000029453"/>
    </source>
</evidence>
<name>M9LNR7_PAEPP</name>
<feature type="non-terminal residue" evidence="1">
    <location>
        <position position="1"/>
    </location>
</feature>
<reference evidence="1 2" key="1">
    <citation type="submission" date="2012-10" db="EMBL/GenBank/DDBJ databases">
        <title>Draft Genome Sequence of Paenibacillus popilliae ATCC 14706T.</title>
        <authorList>
            <person name="Iiyama K."/>
            <person name="Mori K."/>
            <person name="Mon H."/>
            <person name="Chieda Y."/>
            <person name="Lee J.M."/>
            <person name="Kusakabe T."/>
            <person name="Tashiro K."/>
            <person name="Asano S."/>
            <person name="Yasunaga-Aoki C."/>
            <person name="Shimizu S."/>
        </authorList>
    </citation>
    <scope>NUCLEOTIDE SEQUENCE [LARGE SCALE GENOMIC DNA]</scope>
    <source>
        <strain evidence="1 2">ATCC 14706</strain>
    </source>
</reference>
<proteinExistence type="predicted"/>
<protein>
    <submittedName>
        <fullName evidence="1">Transposase and inactivated derivative</fullName>
    </submittedName>
</protein>
<sequence length="72" mass="8158">GSSTILRIFMQPLRPSIQSKATERFETAPGEQAQVNWGRLQDLNRQVRHWLDTVANQRLHGTTFRVPDGAGD</sequence>
<accession>M9LNR7</accession>
<dbReference type="AlphaFoldDB" id="M9LNR7"/>
<dbReference type="Proteomes" id="UP000029453">
    <property type="component" value="Unassembled WGS sequence"/>
</dbReference>
<organism evidence="1 2">
    <name type="scientific">Paenibacillus popilliae ATCC 14706</name>
    <dbReference type="NCBI Taxonomy" id="1212764"/>
    <lineage>
        <taxon>Bacteria</taxon>
        <taxon>Bacillati</taxon>
        <taxon>Bacillota</taxon>
        <taxon>Bacilli</taxon>
        <taxon>Bacillales</taxon>
        <taxon>Paenibacillaceae</taxon>
        <taxon>Paenibacillus</taxon>
    </lineage>
</organism>
<keyword evidence="2" id="KW-1185">Reference proteome</keyword>
<gene>
    <name evidence="1" type="ORF">PPOP_1403</name>
</gene>
<evidence type="ECO:0000313" key="1">
    <source>
        <dbReference type="EMBL" id="GAC42046.1"/>
    </source>
</evidence>
<comment type="caution">
    <text evidence="1">The sequence shown here is derived from an EMBL/GenBank/DDBJ whole genome shotgun (WGS) entry which is preliminary data.</text>
</comment>